<keyword evidence="1" id="KW-1133">Transmembrane helix</keyword>
<organism evidence="2 3">
    <name type="scientific">Candidatus Woesebacteria bacterium RIFCSPHIGHO2_01_FULL_39_28</name>
    <dbReference type="NCBI Taxonomy" id="1802496"/>
    <lineage>
        <taxon>Bacteria</taxon>
        <taxon>Candidatus Woeseibacteriota</taxon>
    </lineage>
</organism>
<sequence length="112" mass="12920">MKDVNNQLHEVDTQAVVPVELMKDQKKKDIGPLPVRKVIARWGLVFIIFYTLFFLLYFNYASKLNLPKAPGDIIVEKPSYSLYIPLVSTLIFTITALVIIWLFNYKTKKSAN</sequence>
<evidence type="ECO:0000313" key="3">
    <source>
        <dbReference type="Proteomes" id="UP000178851"/>
    </source>
</evidence>
<comment type="caution">
    <text evidence="2">The sequence shown here is derived from an EMBL/GenBank/DDBJ whole genome shotgun (WGS) entry which is preliminary data.</text>
</comment>
<feature type="transmembrane region" description="Helical" evidence="1">
    <location>
        <begin position="80"/>
        <end position="103"/>
    </location>
</feature>
<accession>A0A1F7YBG0</accession>
<evidence type="ECO:0000256" key="1">
    <source>
        <dbReference type="SAM" id="Phobius"/>
    </source>
</evidence>
<dbReference type="AlphaFoldDB" id="A0A1F7YBG0"/>
<dbReference type="InterPro" id="IPR021320">
    <property type="entry name" value="DUF2905"/>
</dbReference>
<feature type="transmembrane region" description="Helical" evidence="1">
    <location>
        <begin position="38"/>
        <end position="60"/>
    </location>
</feature>
<dbReference type="EMBL" id="MGGI01000026">
    <property type="protein sequence ID" value="OGM24674.1"/>
    <property type="molecule type" value="Genomic_DNA"/>
</dbReference>
<dbReference type="Pfam" id="PF11146">
    <property type="entry name" value="DUF2905"/>
    <property type="match status" value="1"/>
</dbReference>
<proteinExistence type="predicted"/>
<evidence type="ECO:0000313" key="2">
    <source>
        <dbReference type="EMBL" id="OGM24674.1"/>
    </source>
</evidence>
<dbReference type="Proteomes" id="UP000178851">
    <property type="component" value="Unassembled WGS sequence"/>
</dbReference>
<name>A0A1F7YBG0_9BACT</name>
<keyword evidence="1" id="KW-0472">Membrane</keyword>
<protein>
    <submittedName>
        <fullName evidence="2">Uncharacterized protein</fullName>
    </submittedName>
</protein>
<reference evidence="2 3" key="1">
    <citation type="journal article" date="2016" name="Nat. Commun.">
        <title>Thousands of microbial genomes shed light on interconnected biogeochemical processes in an aquifer system.</title>
        <authorList>
            <person name="Anantharaman K."/>
            <person name="Brown C.T."/>
            <person name="Hug L.A."/>
            <person name="Sharon I."/>
            <person name="Castelle C.J."/>
            <person name="Probst A.J."/>
            <person name="Thomas B.C."/>
            <person name="Singh A."/>
            <person name="Wilkins M.J."/>
            <person name="Karaoz U."/>
            <person name="Brodie E.L."/>
            <person name="Williams K.H."/>
            <person name="Hubbard S.S."/>
            <person name="Banfield J.F."/>
        </authorList>
    </citation>
    <scope>NUCLEOTIDE SEQUENCE [LARGE SCALE GENOMIC DNA]</scope>
</reference>
<keyword evidence="1" id="KW-0812">Transmembrane</keyword>
<gene>
    <name evidence="2" type="ORF">A2627_02650</name>
</gene>